<sequence>MEMEIKWQKEYEQKGIPSSYKIEPSQTISEFNLFLKQHNVASGRLLDLGCGKGRNAFFLAQQGYEIDCIDFIPANIRFIEEEAEKRCQPIKSYCQSVCAPFPFKEKTFDAAIDIFCYKHQVDERMRFQYRCELHRVLKETGFYTLSLASYQDGFYGPLRNNLSQTKNVVIDPYTSIPSILFGKEDIEQEFYPHFKLVAINERHSHSEMHGKLYSRSILDVIMKKNA</sequence>
<dbReference type="PATRIC" id="fig|389348.3.peg.1611"/>
<proteinExistence type="predicted"/>
<dbReference type="STRING" id="389348.PNK_1438"/>
<dbReference type="AlphaFoldDB" id="A0A0U5JE08"/>
<dbReference type="SUPFAM" id="SSF53335">
    <property type="entry name" value="S-adenosyl-L-methionine-dependent methyltransferases"/>
    <property type="match status" value="1"/>
</dbReference>
<dbReference type="CDD" id="cd02440">
    <property type="entry name" value="AdoMet_MTases"/>
    <property type="match status" value="1"/>
</dbReference>
<dbReference type="Pfam" id="PF13649">
    <property type="entry name" value="Methyltransf_25"/>
    <property type="match status" value="1"/>
</dbReference>
<gene>
    <name evidence="2" type="ORF">PNK_1438</name>
</gene>
<dbReference type="Gene3D" id="3.40.50.150">
    <property type="entry name" value="Vaccinia Virus protein VP39"/>
    <property type="match status" value="1"/>
</dbReference>
<dbReference type="EMBL" id="LN879502">
    <property type="protein sequence ID" value="CUI17050.1"/>
    <property type="molecule type" value="Genomic_DNA"/>
</dbReference>
<reference evidence="3" key="1">
    <citation type="submission" date="2015-09" db="EMBL/GenBank/DDBJ databases">
        <authorList>
            <person name="Bertelli C."/>
        </authorList>
    </citation>
    <scope>NUCLEOTIDE SEQUENCE [LARGE SCALE GENOMIC DNA]</scope>
    <source>
        <strain evidence="3">KNic</strain>
    </source>
</reference>
<dbReference type="InterPro" id="IPR029063">
    <property type="entry name" value="SAM-dependent_MTases_sf"/>
</dbReference>
<organism evidence="2 3">
    <name type="scientific">Candidatus Protochlamydia naegleriophila</name>
    <dbReference type="NCBI Taxonomy" id="389348"/>
    <lineage>
        <taxon>Bacteria</taxon>
        <taxon>Pseudomonadati</taxon>
        <taxon>Chlamydiota</taxon>
        <taxon>Chlamydiia</taxon>
        <taxon>Parachlamydiales</taxon>
        <taxon>Parachlamydiaceae</taxon>
        <taxon>Candidatus Protochlamydia</taxon>
    </lineage>
</organism>
<name>A0A0U5JE08_9BACT</name>
<accession>A0A0U5JE08</accession>
<dbReference type="InParanoid" id="A0A0U5JE08"/>
<dbReference type="RefSeq" id="WP_059061209.1">
    <property type="nucleotide sequence ID" value="NZ_LN879502.1"/>
</dbReference>
<evidence type="ECO:0000313" key="2">
    <source>
        <dbReference type="EMBL" id="CUI17050.1"/>
    </source>
</evidence>
<feature type="domain" description="Methyltransferase" evidence="1">
    <location>
        <begin position="46"/>
        <end position="141"/>
    </location>
</feature>
<dbReference type="InterPro" id="IPR041698">
    <property type="entry name" value="Methyltransf_25"/>
</dbReference>
<dbReference type="KEGG" id="pnl:PNK_1438"/>
<protein>
    <recommendedName>
        <fullName evidence="1">Methyltransferase domain-containing protein</fullName>
    </recommendedName>
</protein>
<evidence type="ECO:0000259" key="1">
    <source>
        <dbReference type="Pfam" id="PF13649"/>
    </source>
</evidence>
<dbReference type="Proteomes" id="UP000069902">
    <property type="component" value="Chromosome cPNK"/>
</dbReference>
<keyword evidence="3" id="KW-1185">Reference proteome</keyword>
<evidence type="ECO:0000313" key="3">
    <source>
        <dbReference type="Proteomes" id="UP000069902"/>
    </source>
</evidence>